<evidence type="ECO:0000256" key="4">
    <source>
        <dbReference type="SAM" id="Phobius"/>
    </source>
</evidence>
<keyword evidence="4" id="KW-1133">Transmembrane helix</keyword>
<dbReference type="OrthoDB" id="1928184at2759"/>
<name>A0A8T1RF10_CARIL</name>
<evidence type="ECO:0000256" key="1">
    <source>
        <dbReference type="ARBA" id="ARBA00022723"/>
    </source>
</evidence>
<dbReference type="Gene3D" id="2.60.120.330">
    <property type="entry name" value="B-lactam Antibiotic, Isopenicillin N Synthase, Chain"/>
    <property type="match status" value="1"/>
</dbReference>
<dbReference type="PANTHER" id="PTHR34945">
    <property type="entry name" value="2-OXOGLUTARATE (2OG) AND FE(II)-DEPENDENT OXYGENASE SUPERFAMILY PROTEIN"/>
    <property type="match status" value="1"/>
</dbReference>
<proteinExistence type="predicted"/>
<dbReference type="Proteomes" id="UP000811609">
    <property type="component" value="Chromosome 2"/>
</dbReference>
<evidence type="ECO:0000313" key="9">
    <source>
        <dbReference type="Proteomes" id="UP000811609"/>
    </source>
</evidence>
<keyword evidence="4" id="KW-0472">Membrane</keyword>
<feature type="domain" description="Non-haem dioxygenase N-terminal" evidence="6">
    <location>
        <begin position="67"/>
        <end position="161"/>
    </location>
</feature>
<accession>A0A8T1RF10</accession>
<dbReference type="InterPro" id="IPR027443">
    <property type="entry name" value="IPNS-like_sf"/>
</dbReference>
<feature type="region of interest" description="Disordered" evidence="3">
    <location>
        <begin position="1"/>
        <end position="28"/>
    </location>
</feature>
<keyword evidence="9" id="KW-1185">Reference proteome</keyword>
<dbReference type="Pfam" id="PF03171">
    <property type="entry name" value="2OG-FeII_Oxy"/>
    <property type="match status" value="1"/>
</dbReference>
<reference evidence="8" key="2">
    <citation type="submission" date="2021-01" db="EMBL/GenBank/DDBJ databases">
        <authorList>
            <person name="Lovell J.T."/>
            <person name="Bentley N."/>
            <person name="Bhattarai G."/>
            <person name="Jenkins J.W."/>
            <person name="Sreedasyam A."/>
            <person name="Alarcon Y."/>
            <person name="Bock C."/>
            <person name="Boston L."/>
            <person name="Carlson J."/>
            <person name="Cervantes K."/>
            <person name="Clermont K."/>
            <person name="Krom N."/>
            <person name="Kubenka K."/>
            <person name="Mamidi S."/>
            <person name="Mattison C."/>
            <person name="Monteros M."/>
            <person name="Pisani C."/>
            <person name="Plott C."/>
            <person name="Rajasekar S."/>
            <person name="Rhein H.S."/>
            <person name="Rohla C."/>
            <person name="Song M."/>
            <person name="Hilaire R.S."/>
            <person name="Shu S."/>
            <person name="Wells L."/>
            <person name="Wang X."/>
            <person name="Webber J."/>
            <person name="Heerema R.J."/>
            <person name="Klein P."/>
            <person name="Conner P."/>
            <person name="Grauke L."/>
            <person name="Grimwood J."/>
            <person name="Schmutz J."/>
            <person name="Randall J.J."/>
        </authorList>
    </citation>
    <scope>NUCLEOTIDE SEQUENCE</scope>
    <source>
        <tissue evidence="8">Leaf</tissue>
    </source>
</reference>
<reference evidence="7" key="1">
    <citation type="submission" date="2020-12" db="EMBL/GenBank/DDBJ databases">
        <title>WGS assembly of Carya illinoinensis cv. Pawnee.</title>
        <authorList>
            <person name="Platts A."/>
            <person name="Shu S."/>
            <person name="Wright S."/>
            <person name="Barry K."/>
            <person name="Edger P."/>
            <person name="Pires J.C."/>
            <person name="Schmutz J."/>
        </authorList>
    </citation>
    <scope>NUCLEOTIDE SEQUENCE</scope>
    <source>
        <tissue evidence="7">Leaf</tissue>
    </source>
</reference>
<keyword evidence="4" id="KW-0812">Transmembrane</keyword>
<dbReference type="Pfam" id="PF14226">
    <property type="entry name" value="DIOX_N"/>
    <property type="match status" value="1"/>
</dbReference>
<gene>
    <name evidence="7" type="ORF">CIPAW_02G146100</name>
    <name evidence="8" type="ORF">I3842_02G143000</name>
</gene>
<dbReference type="SUPFAM" id="SSF51197">
    <property type="entry name" value="Clavaminate synthase-like"/>
    <property type="match status" value="1"/>
</dbReference>
<dbReference type="GO" id="GO:0046872">
    <property type="term" value="F:metal ion binding"/>
    <property type="evidence" value="ECO:0007669"/>
    <property type="project" value="UniProtKB-KW"/>
</dbReference>
<dbReference type="InterPro" id="IPR044861">
    <property type="entry name" value="IPNS-like_FE2OG_OXY"/>
</dbReference>
<dbReference type="EMBL" id="CM031826">
    <property type="protein sequence ID" value="KAG6727797.1"/>
    <property type="molecule type" value="Genomic_DNA"/>
</dbReference>
<keyword evidence="2" id="KW-0408">Iron</keyword>
<evidence type="ECO:0000313" key="8">
    <source>
        <dbReference type="EMBL" id="KAG6727797.1"/>
    </source>
</evidence>
<protein>
    <submittedName>
        <fullName evidence="7">Uncharacterized protein</fullName>
    </submittedName>
</protein>
<evidence type="ECO:0000313" key="7">
    <source>
        <dbReference type="EMBL" id="KAG6665215.1"/>
    </source>
</evidence>
<evidence type="ECO:0000259" key="6">
    <source>
        <dbReference type="Pfam" id="PF14226"/>
    </source>
</evidence>
<evidence type="ECO:0000256" key="2">
    <source>
        <dbReference type="ARBA" id="ARBA00023004"/>
    </source>
</evidence>
<feature type="domain" description="Isopenicillin N synthase-like Fe(2+) 2OG dioxygenase" evidence="5">
    <location>
        <begin position="259"/>
        <end position="327"/>
    </location>
</feature>
<keyword evidence="1" id="KW-0479">Metal-binding</keyword>
<dbReference type="Proteomes" id="UP000811246">
    <property type="component" value="Chromosome 2"/>
</dbReference>
<feature type="transmembrane region" description="Helical" evidence="4">
    <location>
        <begin position="352"/>
        <end position="369"/>
    </location>
</feature>
<sequence length="372" mass="41700">MAISPEPMSQNPIDFRAPPPSPIASGRRSTVTNDDIFTEFLHHSLRVPDLAIPNKAFPRQLFIESPPVIDFLTLDSKESDSIQKILVSLSGIGCFQLVNHGIPPEALGAALAAAAGLFHHVPPEKKAVVTRSLERLYGFEEGHGEEGEGDELSEEFVWSCRDEGLKLRMEGIWPVGYSNFSEKMETLLLEIEKVAEKILPALWENFLRKSVFGNDMILQQQLGPVCCIYKHRRNVLAGRWYDVIRMLIRGTDFSHTLRLHICDGSSEFQVYSKKGWISFSPEKGALIITVGDQIQALSGGLYKHVIGRPIFTDERENCISMAFLCSPPSSTTASYSKTSSRVKRAISPSQQALVALILTFIYQFFVYIYKKF</sequence>
<evidence type="ECO:0000256" key="3">
    <source>
        <dbReference type="SAM" id="MobiDB-lite"/>
    </source>
</evidence>
<evidence type="ECO:0000259" key="5">
    <source>
        <dbReference type="Pfam" id="PF03171"/>
    </source>
</evidence>
<dbReference type="InterPro" id="IPR026992">
    <property type="entry name" value="DIOX_N"/>
</dbReference>
<dbReference type="EMBL" id="CM031810">
    <property type="protein sequence ID" value="KAG6665215.1"/>
    <property type="molecule type" value="Genomic_DNA"/>
</dbReference>
<organism evidence="7 9">
    <name type="scientific">Carya illinoinensis</name>
    <name type="common">Pecan</name>
    <dbReference type="NCBI Taxonomy" id="32201"/>
    <lineage>
        <taxon>Eukaryota</taxon>
        <taxon>Viridiplantae</taxon>
        <taxon>Streptophyta</taxon>
        <taxon>Embryophyta</taxon>
        <taxon>Tracheophyta</taxon>
        <taxon>Spermatophyta</taxon>
        <taxon>Magnoliopsida</taxon>
        <taxon>eudicotyledons</taxon>
        <taxon>Gunneridae</taxon>
        <taxon>Pentapetalae</taxon>
        <taxon>rosids</taxon>
        <taxon>fabids</taxon>
        <taxon>Fagales</taxon>
        <taxon>Juglandaceae</taxon>
        <taxon>Carya</taxon>
    </lineage>
</organism>
<dbReference type="AlphaFoldDB" id="A0A8T1RF10"/>
<dbReference type="PANTHER" id="PTHR34945:SF8">
    <property type="entry name" value="DOWNSTREAM TARGET OF AGL15-4"/>
    <property type="match status" value="1"/>
</dbReference>
<comment type="caution">
    <text evidence="7">The sequence shown here is derived from an EMBL/GenBank/DDBJ whole genome shotgun (WGS) entry which is preliminary data.</text>
</comment>